<reference evidence="1" key="1">
    <citation type="submission" date="2023-07" db="EMBL/GenBank/DDBJ databases">
        <authorList>
            <consortium name="AG Swart"/>
            <person name="Singh M."/>
            <person name="Singh A."/>
            <person name="Seah K."/>
            <person name="Emmerich C."/>
        </authorList>
    </citation>
    <scope>NUCLEOTIDE SEQUENCE</scope>
    <source>
        <strain evidence="1">DP1</strain>
    </source>
</reference>
<dbReference type="AlphaFoldDB" id="A0AAD1UNZ2"/>
<evidence type="ECO:0000313" key="2">
    <source>
        <dbReference type="Proteomes" id="UP001295684"/>
    </source>
</evidence>
<organism evidence="1 2">
    <name type="scientific">Euplotes crassus</name>
    <dbReference type="NCBI Taxonomy" id="5936"/>
    <lineage>
        <taxon>Eukaryota</taxon>
        <taxon>Sar</taxon>
        <taxon>Alveolata</taxon>
        <taxon>Ciliophora</taxon>
        <taxon>Intramacronucleata</taxon>
        <taxon>Spirotrichea</taxon>
        <taxon>Hypotrichia</taxon>
        <taxon>Euplotida</taxon>
        <taxon>Euplotidae</taxon>
        <taxon>Moneuplotes</taxon>
    </lineage>
</organism>
<evidence type="ECO:0000313" key="1">
    <source>
        <dbReference type="EMBL" id="CAI2371401.1"/>
    </source>
</evidence>
<gene>
    <name evidence="1" type="ORF">ECRASSUSDP1_LOCUS12723</name>
</gene>
<name>A0AAD1UNZ2_EUPCR</name>
<dbReference type="EMBL" id="CAMPGE010012631">
    <property type="protein sequence ID" value="CAI2371401.1"/>
    <property type="molecule type" value="Genomic_DNA"/>
</dbReference>
<sequence length="89" mass="10211">MNFQMLLKISSLSESFPTDFTFVWLLLKMHPGMVDEIPSLFELLLAALIVSLNHSIIPARAFTFSTDECMCIFFDNSITVSLRFFIKEV</sequence>
<protein>
    <submittedName>
        <fullName evidence="1">Uncharacterized protein</fullName>
    </submittedName>
</protein>
<keyword evidence="2" id="KW-1185">Reference proteome</keyword>
<comment type="caution">
    <text evidence="1">The sequence shown here is derived from an EMBL/GenBank/DDBJ whole genome shotgun (WGS) entry which is preliminary data.</text>
</comment>
<dbReference type="Proteomes" id="UP001295684">
    <property type="component" value="Unassembled WGS sequence"/>
</dbReference>
<proteinExistence type="predicted"/>
<accession>A0AAD1UNZ2</accession>